<dbReference type="GO" id="GO:0005886">
    <property type="term" value="C:plasma membrane"/>
    <property type="evidence" value="ECO:0007669"/>
    <property type="project" value="TreeGrafter"/>
</dbReference>
<proteinExistence type="predicted"/>
<dbReference type="InterPro" id="IPR003848">
    <property type="entry name" value="DUF218"/>
</dbReference>
<dbReference type="GO" id="GO:0000270">
    <property type="term" value="P:peptidoglycan metabolic process"/>
    <property type="evidence" value="ECO:0007669"/>
    <property type="project" value="TreeGrafter"/>
</dbReference>
<dbReference type="InterPro" id="IPR051599">
    <property type="entry name" value="Cell_Envelope_Assoc"/>
</dbReference>
<evidence type="ECO:0000313" key="2">
    <source>
        <dbReference type="EMBL" id="ABZ72346.1"/>
    </source>
</evidence>
<dbReference type="KEGG" id="cak:Caul_3219"/>
<dbReference type="HOGENOM" id="CLU_080658_0_0_5"/>
<dbReference type="OrthoDB" id="9812311at2"/>
<dbReference type="EMBL" id="CP000927">
    <property type="protein sequence ID" value="ABZ72346.1"/>
    <property type="molecule type" value="Genomic_DNA"/>
</dbReference>
<organism evidence="2">
    <name type="scientific">Caulobacter sp. (strain K31)</name>
    <dbReference type="NCBI Taxonomy" id="366602"/>
    <lineage>
        <taxon>Bacteria</taxon>
        <taxon>Pseudomonadati</taxon>
        <taxon>Pseudomonadota</taxon>
        <taxon>Alphaproteobacteria</taxon>
        <taxon>Caulobacterales</taxon>
        <taxon>Caulobacteraceae</taxon>
        <taxon>Caulobacter</taxon>
    </lineage>
</organism>
<dbReference type="PANTHER" id="PTHR30336:SF4">
    <property type="entry name" value="ENVELOPE BIOGENESIS FACTOR ELYC"/>
    <property type="match status" value="1"/>
</dbReference>
<evidence type="ECO:0000259" key="1">
    <source>
        <dbReference type="Pfam" id="PF02698"/>
    </source>
</evidence>
<name>B0T2U5_CAUSK</name>
<dbReference type="AlphaFoldDB" id="B0T2U5"/>
<protein>
    <recommendedName>
        <fullName evidence="1">DUF218 domain-containing protein</fullName>
    </recommendedName>
</protein>
<dbReference type="PANTHER" id="PTHR30336">
    <property type="entry name" value="INNER MEMBRANE PROTEIN, PROBABLE PERMEASE"/>
    <property type="match status" value="1"/>
</dbReference>
<feature type="domain" description="DUF218" evidence="1">
    <location>
        <begin position="38"/>
        <end position="163"/>
    </location>
</feature>
<dbReference type="Pfam" id="PF02698">
    <property type="entry name" value="DUF218"/>
    <property type="match status" value="1"/>
</dbReference>
<dbReference type="STRING" id="366602.Caul_3219"/>
<gene>
    <name evidence="2" type="ordered locus">Caul_3219</name>
</gene>
<dbReference type="eggNOG" id="COG1434">
    <property type="taxonomic scope" value="Bacteria"/>
</dbReference>
<sequence precursor="true">MKSVAALLIVVMVWFVGLLAFTSRVDQSTPALEPPVSDGVVVLTGASNVRLEVATKLLEAGKGKRLLISGVNREASREDVLGVTKAVRPIYECCVDLGYAAADTIGNASETAEWARAKDYRSLIVVTADYHMPRSMLELHASMPGVTLHPYPVVTESLNAHRWWQGGTSARRMTVEYCKYLAILGREAFLKLGPKEKAGSEPAKEAS</sequence>
<reference evidence="2" key="1">
    <citation type="submission" date="2008-01" db="EMBL/GenBank/DDBJ databases">
        <title>Complete sequence of chromosome of Caulobacter sp. K31.</title>
        <authorList>
            <consortium name="US DOE Joint Genome Institute"/>
            <person name="Copeland A."/>
            <person name="Lucas S."/>
            <person name="Lapidus A."/>
            <person name="Barry K."/>
            <person name="Glavina del Rio T."/>
            <person name="Dalin E."/>
            <person name="Tice H."/>
            <person name="Pitluck S."/>
            <person name="Bruce D."/>
            <person name="Goodwin L."/>
            <person name="Thompson L.S."/>
            <person name="Brettin T."/>
            <person name="Detter J.C."/>
            <person name="Han C."/>
            <person name="Schmutz J."/>
            <person name="Larimer F."/>
            <person name="Land M."/>
            <person name="Hauser L."/>
            <person name="Kyrpides N."/>
            <person name="Kim E."/>
            <person name="Stephens C."/>
            <person name="Richardson P."/>
        </authorList>
    </citation>
    <scope>NUCLEOTIDE SEQUENCE [LARGE SCALE GENOMIC DNA]</scope>
    <source>
        <strain evidence="2">K31</strain>
    </source>
</reference>
<accession>B0T2U5</accession>
<dbReference type="CDD" id="cd06259">
    <property type="entry name" value="YdcF-like"/>
    <property type="match status" value="1"/>
</dbReference>
<dbReference type="GO" id="GO:0043164">
    <property type="term" value="P:Gram-negative-bacterium-type cell wall biogenesis"/>
    <property type="evidence" value="ECO:0007669"/>
    <property type="project" value="TreeGrafter"/>
</dbReference>